<dbReference type="Gene3D" id="1.20.1250.20">
    <property type="entry name" value="MFS general substrate transporter like domains"/>
    <property type="match status" value="1"/>
</dbReference>
<proteinExistence type="predicted"/>
<evidence type="ECO:0000259" key="6">
    <source>
        <dbReference type="PROSITE" id="PS50850"/>
    </source>
</evidence>
<keyword evidence="2 5" id="KW-0812">Transmembrane</keyword>
<evidence type="ECO:0000256" key="4">
    <source>
        <dbReference type="ARBA" id="ARBA00023136"/>
    </source>
</evidence>
<dbReference type="InterPro" id="IPR020846">
    <property type="entry name" value="MFS_dom"/>
</dbReference>
<feature type="transmembrane region" description="Helical" evidence="5">
    <location>
        <begin position="370"/>
        <end position="395"/>
    </location>
</feature>
<feature type="transmembrane region" description="Helical" evidence="5">
    <location>
        <begin position="46"/>
        <end position="70"/>
    </location>
</feature>
<keyword evidence="3 5" id="KW-1133">Transmembrane helix</keyword>
<feature type="transmembrane region" description="Helical" evidence="5">
    <location>
        <begin position="274"/>
        <end position="295"/>
    </location>
</feature>
<dbReference type="InterPro" id="IPR005828">
    <property type="entry name" value="MFS_sugar_transport-like"/>
</dbReference>
<reference evidence="7" key="1">
    <citation type="submission" date="2021-01" db="EMBL/GenBank/DDBJ databases">
        <authorList>
            <person name="Corre E."/>
            <person name="Pelletier E."/>
            <person name="Niang G."/>
            <person name="Scheremetjew M."/>
            <person name="Finn R."/>
            <person name="Kale V."/>
            <person name="Holt S."/>
            <person name="Cochrane G."/>
            <person name="Meng A."/>
            <person name="Brown T."/>
            <person name="Cohen L."/>
        </authorList>
    </citation>
    <scope>NUCLEOTIDE SEQUENCE</scope>
    <source>
        <strain evidence="7">CCMP3278</strain>
    </source>
</reference>
<dbReference type="Pfam" id="PF00083">
    <property type="entry name" value="Sugar_tr"/>
    <property type="match status" value="2"/>
</dbReference>
<dbReference type="InterPro" id="IPR036259">
    <property type="entry name" value="MFS_trans_sf"/>
</dbReference>
<feature type="transmembrane region" description="Helical" evidence="5">
    <location>
        <begin position="82"/>
        <end position="102"/>
    </location>
</feature>
<dbReference type="GO" id="GO:0022857">
    <property type="term" value="F:transmembrane transporter activity"/>
    <property type="evidence" value="ECO:0007669"/>
    <property type="project" value="InterPro"/>
</dbReference>
<accession>A0A7S0ZEQ5</accession>
<feature type="domain" description="Major facilitator superfamily (MFS) profile" evidence="6">
    <location>
        <begin position="42"/>
        <end position="460"/>
    </location>
</feature>
<evidence type="ECO:0000256" key="1">
    <source>
        <dbReference type="ARBA" id="ARBA00004141"/>
    </source>
</evidence>
<evidence type="ECO:0000256" key="5">
    <source>
        <dbReference type="SAM" id="Phobius"/>
    </source>
</evidence>
<protein>
    <recommendedName>
        <fullName evidence="6">Major facilitator superfamily (MFS) profile domain-containing protein</fullName>
    </recommendedName>
</protein>
<feature type="transmembrane region" description="Helical" evidence="5">
    <location>
        <begin position="190"/>
        <end position="213"/>
    </location>
</feature>
<name>A0A7S0ZEQ5_9RHOD</name>
<dbReference type="AlphaFoldDB" id="A0A7S0ZEQ5"/>
<feature type="transmembrane region" description="Helical" evidence="5">
    <location>
        <begin position="134"/>
        <end position="153"/>
    </location>
</feature>
<evidence type="ECO:0000313" key="7">
    <source>
        <dbReference type="EMBL" id="CAD8819489.1"/>
    </source>
</evidence>
<dbReference type="PANTHER" id="PTHR24064">
    <property type="entry name" value="SOLUTE CARRIER FAMILY 22 MEMBER"/>
    <property type="match status" value="1"/>
</dbReference>
<feature type="transmembrane region" description="Helical" evidence="5">
    <location>
        <begin position="315"/>
        <end position="335"/>
    </location>
</feature>
<feature type="transmembrane region" description="Helical" evidence="5">
    <location>
        <begin position="225"/>
        <end position="244"/>
    </location>
</feature>
<feature type="transmembrane region" description="Helical" evidence="5">
    <location>
        <begin position="109"/>
        <end position="128"/>
    </location>
</feature>
<gene>
    <name evidence="7" type="ORF">TOLI1172_LOCUS3878</name>
</gene>
<feature type="transmembrane region" description="Helical" evidence="5">
    <location>
        <begin position="436"/>
        <end position="456"/>
    </location>
</feature>
<dbReference type="PROSITE" id="PS50850">
    <property type="entry name" value="MFS"/>
    <property type="match status" value="1"/>
</dbReference>
<feature type="transmembrane region" description="Helical" evidence="5">
    <location>
        <begin position="407"/>
        <end position="430"/>
    </location>
</feature>
<evidence type="ECO:0000256" key="2">
    <source>
        <dbReference type="ARBA" id="ARBA00022692"/>
    </source>
</evidence>
<dbReference type="SUPFAM" id="SSF103473">
    <property type="entry name" value="MFS general substrate transporter"/>
    <property type="match status" value="1"/>
</dbReference>
<dbReference type="EMBL" id="HBFP01005477">
    <property type="protein sequence ID" value="CAD8819489.1"/>
    <property type="molecule type" value="Transcribed_RNA"/>
</dbReference>
<keyword evidence="4 5" id="KW-0472">Membrane</keyword>
<dbReference type="GO" id="GO:0016020">
    <property type="term" value="C:membrane"/>
    <property type="evidence" value="ECO:0007669"/>
    <property type="project" value="UniProtKB-SubCell"/>
</dbReference>
<comment type="subcellular location">
    <subcellularLocation>
        <location evidence="1">Membrane</location>
        <topology evidence="1">Multi-pass membrane protein</topology>
    </subcellularLocation>
</comment>
<feature type="transmembrane region" description="Helical" evidence="5">
    <location>
        <begin position="347"/>
        <end position="364"/>
    </location>
</feature>
<organism evidence="7">
    <name type="scientific">Timspurckia oligopyrenoides</name>
    <dbReference type="NCBI Taxonomy" id="708627"/>
    <lineage>
        <taxon>Eukaryota</taxon>
        <taxon>Rhodophyta</taxon>
        <taxon>Bangiophyceae</taxon>
        <taxon>Porphyridiales</taxon>
        <taxon>Porphyridiaceae</taxon>
        <taxon>Timspurckia</taxon>
    </lineage>
</organism>
<evidence type="ECO:0000256" key="3">
    <source>
        <dbReference type="ARBA" id="ARBA00022989"/>
    </source>
</evidence>
<sequence>MRGKNKFADDSPVVREFLDSSEIPEVGMVASTPPTWSHRLIHNSMVGFGFLADAYDLFVINLVLQTLTLVYGDVWGAKYRGLIAQSALLGALVGQITFGFLADFFGRRPIFLLTSALTIFGAIFSAIIKSDDATALAIQLIIFRFLLGVGIGGEYPLAASVSQETAELDHHNSGRPESLNEASSASGSRAVLGVFCLQGIGFLLCAVVVLLLANSNCTNDFIWRFSLGFGAVPAIIAFSLRFLLMRETLDQDNRRDSSLNQSTTDRSQTFRGNLMALIGTAVSWFLLDVTFYANALLQSSISESVTLESGNLKSHALVALYTALIALPGYILSFLFAHSVGLWRLQLLGFITMSVLYGILAGFSNSIGHVIFVILYGLSFLSSNFGPNATTFVLASSVFPKNIRASCHGLSAASGKAGAFLGVLVIAAFAQKSARLAFVTCAITALFGAFITFIFVPNIDTRHTTYSQANFIEHEDIQRPSSSSRSSLPFIR</sequence>